<dbReference type="SMART" id="SM00116">
    <property type="entry name" value="CBS"/>
    <property type="match status" value="2"/>
</dbReference>
<reference evidence="3" key="1">
    <citation type="submission" date="2018-06" db="EMBL/GenBank/DDBJ databases">
        <authorList>
            <person name="Zhirakovskaya E."/>
        </authorList>
    </citation>
    <scope>NUCLEOTIDE SEQUENCE</scope>
</reference>
<dbReference type="PANTHER" id="PTHR43080:SF2">
    <property type="entry name" value="CBS DOMAIN-CONTAINING PROTEIN"/>
    <property type="match status" value="1"/>
</dbReference>
<dbReference type="PROSITE" id="PS51371">
    <property type="entry name" value="CBS"/>
    <property type="match status" value="2"/>
</dbReference>
<evidence type="ECO:0000256" key="1">
    <source>
        <dbReference type="ARBA" id="ARBA00023122"/>
    </source>
</evidence>
<organism evidence="3">
    <name type="scientific">hydrothermal vent metagenome</name>
    <dbReference type="NCBI Taxonomy" id="652676"/>
    <lineage>
        <taxon>unclassified sequences</taxon>
        <taxon>metagenomes</taxon>
        <taxon>ecological metagenomes</taxon>
    </lineage>
</organism>
<feature type="domain" description="CBS" evidence="2">
    <location>
        <begin position="75"/>
        <end position="134"/>
    </location>
</feature>
<dbReference type="InterPro" id="IPR000644">
    <property type="entry name" value="CBS_dom"/>
</dbReference>
<protein>
    <submittedName>
        <fullName evidence="3">Inosine-5'-monophosphate dehydrogenase</fullName>
        <ecNumber evidence="3">1.1.1.205</ecNumber>
    </submittedName>
</protein>
<accession>A0A3B0UH06</accession>
<name>A0A3B0UH06_9ZZZZ</name>
<dbReference type="InterPro" id="IPR046342">
    <property type="entry name" value="CBS_dom_sf"/>
</dbReference>
<sequence length="144" mass="15701">MKVSTILATKGNKLITIASEQSVREAVSLFVQHNIGALVVLNREGAIEGIISERDVVRQLGDNDDTLSLAVDRLMTSPVITCLPQDDVMSVASVMTERRFRHLPVVEDGALLGIISIGDVLKAQRDSYRGQIDTLETQILATED</sequence>
<dbReference type="PANTHER" id="PTHR43080">
    <property type="entry name" value="CBS DOMAIN-CONTAINING PROTEIN CBSX3, MITOCHONDRIAL"/>
    <property type="match status" value="1"/>
</dbReference>
<dbReference type="EMBL" id="UOEU01000040">
    <property type="protein sequence ID" value="VAW30305.1"/>
    <property type="molecule type" value="Genomic_DNA"/>
</dbReference>
<evidence type="ECO:0000313" key="3">
    <source>
        <dbReference type="EMBL" id="VAW30305.1"/>
    </source>
</evidence>
<dbReference type="InterPro" id="IPR051257">
    <property type="entry name" value="Diverse_CBS-Domain"/>
</dbReference>
<dbReference type="AlphaFoldDB" id="A0A3B0UH06"/>
<dbReference type="SUPFAM" id="SSF54631">
    <property type="entry name" value="CBS-domain pair"/>
    <property type="match status" value="1"/>
</dbReference>
<dbReference type="GO" id="GO:0003938">
    <property type="term" value="F:IMP dehydrogenase activity"/>
    <property type="evidence" value="ECO:0007669"/>
    <property type="project" value="UniProtKB-EC"/>
</dbReference>
<dbReference type="Gene3D" id="3.10.580.10">
    <property type="entry name" value="CBS-domain"/>
    <property type="match status" value="1"/>
</dbReference>
<feature type="domain" description="CBS" evidence="2">
    <location>
        <begin position="8"/>
        <end position="66"/>
    </location>
</feature>
<dbReference type="InterPro" id="IPR044725">
    <property type="entry name" value="CBSX3_CBS_dom"/>
</dbReference>
<proteinExistence type="predicted"/>
<dbReference type="CDD" id="cd04623">
    <property type="entry name" value="CBS_pair_bac_euk"/>
    <property type="match status" value="1"/>
</dbReference>
<keyword evidence="3" id="KW-0560">Oxidoreductase</keyword>
<dbReference type="Pfam" id="PF00571">
    <property type="entry name" value="CBS"/>
    <property type="match status" value="2"/>
</dbReference>
<keyword evidence="1" id="KW-0129">CBS domain</keyword>
<evidence type="ECO:0000259" key="2">
    <source>
        <dbReference type="PROSITE" id="PS51371"/>
    </source>
</evidence>
<dbReference type="EC" id="1.1.1.205" evidence="3"/>
<gene>
    <name evidence="3" type="ORF">MNBD_CHLOROFLEXI01-642</name>
</gene>